<sequence length="40" mass="4313">MDLSYVKAPANTGTLVSVIFAMRFQVIAFAHPTLSHSSTC</sequence>
<gene>
    <name evidence="1" type="ORF">PENARI_c050G09211</name>
</gene>
<dbReference type="RefSeq" id="XP_022482772.1">
    <property type="nucleotide sequence ID" value="XM_022637379.1"/>
</dbReference>
<dbReference type="AlphaFoldDB" id="A0A1F5L256"/>
<dbReference type="EMBL" id="LXJU01000050">
    <property type="protein sequence ID" value="OGE47313.1"/>
    <property type="molecule type" value="Genomic_DNA"/>
</dbReference>
<accession>A0A1F5L256</accession>
<dbReference type="GeneID" id="34582113"/>
<reference evidence="1 2" key="1">
    <citation type="journal article" date="2016" name="Sci. Rep.">
        <title>Penicillium arizonense, a new, genome sequenced fungal species, reveals a high chemical diversity in secreted metabolites.</title>
        <authorList>
            <person name="Grijseels S."/>
            <person name="Nielsen J.C."/>
            <person name="Randelovic M."/>
            <person name="Nielsen J."/>
            <person name="Nielsen K.F."/>
            <person name="Workman M."/>
            <person name="Frisvad J.C."/>
        </authorList>
    </citation>
    <scope>NUCLEOTIDE SEQUENCE [LARGE SCALE GENOMIC DNA]</scope>
    <source>
        <strain evidence="1 2">CBS 141311</strain>
    </source>
</reference>
<evidence type="ECO:0000313" key="1">
    <source>
        <dbReference type="EMBL" id="OGE47313.1"/>
    </source>
</evidence>
<keyword evidence="2" id="KW-1185">Reference proteome</keyword>
<proteinExistence type="predicted"/>
<dbReference type="Proteomes" id="UP000177622">
    <property type="component" value="Unassembled WGS sequence"/>
</dbReference>
<evidence type="ECO:0000313" key="2">
    <source>
        <dbReference type="Proteomes" id="UP000177622"/>
    </source>
</evidence>
<comment type="caution">
    <text evidence="1">The sequence shown here is derived from an EMBL/GenBank/DDBJ whole genome shotgun (WGS) entry which is preliminary data.</text>
</comment>
<protein>
    <submittedName>
        <fullName evidence="1">Uncharacterized protein</fullName>
    </submittedName>
</protein>
<name>A0A1F5L256_PENAI</name>
<organism evidence="1 2">
    <name type="scientific">Penicillium arizonense</name>
    <dbReference type="NCBI Taxonomy" id="1835702"/>
    <lineage>
        <taxon>Eukaryota</taxon>
        <taxon>Fungi</taxon>
        <taxon>Dikarya</taxon>
        <taxon>Ascomycota</taxon>
        <taxon>Pezizomycotina</taxon>
        <taxon>Eurotiomycetes</taxon>
        <taxon>Eurotiomycetidae</taxon>
        <taxon>Eurotiales</taxon>
        <taxon>Aspergillaceae</taxon>
        <taxon>Penicillium</taxon>
    </lineage>
</organism>